<gene>
    <name evidence="1" type="ORF">PVL29_008570</name>
</gene>
<evidence type="ECO:0000313" key="1">
    <source>
        <dbReference type="EMBL" id="KAJ9696416.1"/>
    </source>
</evidence>
<dbReference type="AlphaFoldDB" id="A0AA39DT39"/>
<reference evidence="1 2" key="1">
    <citation type="journal article" date="2023" name="BMC Biotechnol.">
        <title>Vitis rotundifolia cv Carlos genome sequencing.</title>
        <authorList>
            <person name="Huff M."/>
            <person name="Hulse-Kemp A."/>
            <person name="Scheffler B."/>
            <person name="Youngblood R."/>
            <person name="Simpson S."/>
            <person name="Babiker E."/>
            <person name="Staton M."/>
        </authorList>
    </citation>
    <scope>NUCLEOTIDE SEQUENCE [LARGE SCALE GENOMIC DNA]</scope>
    <source>
        <tissue evidence="1">Leaf</tissue>
    </source>
</reference>
<sequence length="93" mass="10418">MLHNSVLLLCQGLRSSSAPCSAHSQMETAARPWIFPDSSSKAECAVGNMLGLLLNDPVKSRLPHSIALVWIECFYLMRNTRQLTHTQTLDFLF</sequence>
<organism evidence="1 2">
    <name type="scientific">Vitis rotundifolia</name>
    <name type="common">Muscadine grape</name>
    <dbReference type="NCBI Taxonomy" id="103349"/>
    <lineage>
        <taxon>Eukaryota</taxon>
        <taxon>Viridiplantae</taxon>
        <taxon>Streptophyta</taxon>
        <taxon>Embryophyta</taxon>
        <taxon>Tracheophyta</taxon>
        <taxon>Spermatophyta</taxon>
        <taxon>Magnoliopsida</taxon>
        <taxon>eudicotyledons</taxon>
        <taxon>Gunneridae</taxon>
        <taxon>Pentapetalae</taxon>
        <taxon>rosids</taxon>
        <taxon>Vitales</taxon>
        <taxon>Vitaceae</taxon>
        <taxon>Viteae</taxon>
        <taxon>Vitis</taxon>
    </lineage>
</organism>
<dbReference type="Proteomes" id="UP001168098">
    <property type="component" value="Unassembled WGS sequence"/>
</dbReference>
<dbReference type="EMBL" id="JARBHA010000007">
    <property type="protein sequence ID" value="KAJ9696416.1"/>
    <property type="molecule type" value="Genomic_DNA"/>
</dbReference>
<name>A0AA39DT39_VITRO</name>
<comment type="caution">
    <text evidence="1">The sequence shown here is derived from an EMBL/GenBank/DDBJ whole genome shotgun (WGS) entry which is preliminary data.</text>
</comment>
<accession>A0AA39DT39</accession>
<keyword evidence="2" id="KW-1185">Reference proteome</keyword>
<protein>
    <submittedName>
        <fullName evidence="1">Uncharacterized protein</fullName>
    </submittedName>
</protein>
<evidence type="ECO:0000313" key="2">
    <source>
        <dbReference type="Proteomes" id="UP001168098"/>
    </source>
</evidence>
<proteinExistence type="predicted"/>